<evidence type="ECO:0000313" key="3">
    <source>
        <dbReference type="Proteomes" id="UP001271769"/>
    </source>
</evidence>
<dbReference type="InterPro" id="IPR006860">
    <property type="entry name" value="FecR"/>
</dbReference>
<protein>
    <submittedName>
        <fullName evidence="2">FecR family protein</fullName>
    </submittedName>
</protein>
<name>A0ABU5DX41_9PROT</name>
<dbReference type="Proteomes" id="UP001271769">
    <property type="component" value="Unassembled WGS sequence"/>
</dbReference>
<reference evidence="2 3" key="1">
    <citation type="journal article" date="2013" name="Antonie Van Leeuwenhoek">
        <title>Dongia rigui sp. nov., isolated from freshwater of a large wetland in Korea.</title>
        <authorList>
            <person name="Baik K.S."/>
            <person name="Hwang Y.M."/>
            <person name="Choi J.S."/>
            <person name="Kwon J."/>
            <person name="Seong C.N."/>
        </authorList>
    </citation>
    <scope>NUCLEOTIDE SEQUENCE [LARGE SCALE GENOMIC DNA]</scope>
    <source>
        <strain evidence="2 3">04SU4-P</strain>
    </source>
</reference>
<dbReference type="Gene3D" id="2.60.120.1440">
    <property type="match status" value="1"/>
</dbReference>
<feature type="domain" description="FecR protein" evidence="1">
    <location>
        <begin position="71"/>
        <end position="171"/>
    </location>
</feature>
<comment type="caution">
    <text evidence="2">The sequence shown here is derived from an EMBL/GenBank/DDBJ whole genome shotgun (WGS) entry which is preliminary data.</text>
</comment>
<sequence>MPATFSRQQFLHLGLAGMLAPLGFAAPGFFSPAFAAIAAVGSVAKVRGTASLLRDGQQIVLQGGEEVAAGDVVTTLAESRLRIALKDGSQLNLGELTKMTIAAFDFTPEDMKRAATFDLTSGLVQAITAKAAPGSSFVIRTRNAVAATRSTEWIVTAEKSQTGVYVTEGKVDVAQSALGFRSLSSAEQDKAMLLSAGQSTIVGKMTLGATLAPQPTDAKKLKALKAALAFD</sequence>
<organism evidence="2 3">
    <name type="scientific">Dongia rigui</name>
    <dbReference type="NCBI Taxonomy" id="940149"/>
    <lineage>
        <taxon>Bacteria</taxon>
        <taxon>Pseudomonadati</taxon>
        <taxon>Pseudomonadota</taxon>
        <taxon>Alphaproteobacteria</taxon>
        <taxon>Rhodospirillales</taxon>
        <taxon>Dongiaceae</taxon>
        <taxon>Dongia</taxon>
    </lineage>
</organism>
<dbReference type="EMBL" id="JAXCLX010000001">
    <property type="protein sequence ID" value="MDY0871881.1"/>
    <property type="molecule type" value="Genomic_DNA"/>
</dbReference>
<dbReference type="RefSeq" id="WP_320500304.1">
    <property type="nucleotide sequence ID" value="NZ_JAXCLX010000001.1"/>
</dbReference>
<proteinExistence type="predicted"/>
<evidence type="ECO:0000313" key="2">
    <source>
        <dbReference type="EMBL" id="MDY0871881.1"/>
    </source>
</evidence>
<dbReference type="PANTHER" id="PTHR38731">
    <property type="entry name" value="LIPL45-RELATED LIPOPROTEIN-RELATED"/>
    <property type="match status" value="1"/>
</dbReference>
<dbReference type="Pfam" id="PF04773">
    <property type="entry name" value="FecR"/>
    <property type="match status" value="1"/>
</dbReference>
<keyword evidence="3" id="KW-1185">Reference proteome</keyword>
<evidence type="ECO:0000259" key="1">
    <source>
        <dbReference type="Pfam" id="PF04773"/>
    </source>
</evidence>
<gene>
    <name evidence="2" type="ORF">SMD31_08100</name>
</gene>
<accession>A0ABU5DX41</accession>